<dbReference type="AlphaFoldDB" id="A0A510L7R4"/>
<dbReference type="RefSeq" id="WP_147004758.1">
    <property type="nucleotide sequence ID" value="NZ_AP019846.1"/>
</dbReference>
<dbReference type="KEGG" id="lhg:JMUB5056_0140"/>
<evidence type="ECO:0000313" key="2">
    <source>
        <dbReference type="EMBL" id="BBM58573.1"/>
    </source>
</evidence>
<evidence type="ECO:0008006" key="4">
    <source>
        <dbReference type="Google" id="ProtNLM"/>
    </source>
</evidence>
<dbReference type="OrthoDB" id="81819at2"/>
<reference evidence="2 3" key="1">
    <citation type="submission" date="2019-07" db="EMBL/GenBank/DDBJ databases">
        <title>Complete Genome Sequence of Leptotrichia hongkongensis Strain JMUB5056.</title>
        <authorList>
            <person name="Watanabe S."/>
            <person name="Cui L."/>
        </authorList>
    </citation>
    <scope>NUCLEOTIDE SEQUENCE [LARGE SCALE GENOMIC DNA]</scope>
    <source>
        <strain evidence="2 3">JMUB5056</strain>
    </source>
</reference>
<protein>
    <recommendedName>
        <fullName evidence="4">Outer membrane protein beta-barrel domain-containing protein</fullName>
    </recommendedName>
</protein>
<gene>
    <name evidence="2" type="ORF">JMUB5056_0140</name>
</gene>
<evidence type="ECO:0000256" key="1">
    <source>
        <dbReference type="SAM" id="SignalP"/>
    </source>
</evidence>
<dbReference type="Gene3D" id="2.40.160.20">
    <property type="match status" value="1"/>
</dbReference>
<feature type="chain" id="PRO_5022208751" description="Outer membrane protein beta-barrel domain-containing protein" evidence="1">
    <location>
        <begin position="19"/>
        <end position="238"/>
    </location>
</feature>
<feature type="signal peptide" evidence="1">
    <location>
        <begin position="1"/>
        <end position="18"/>
    </location>
</feature>
<proteinExistence type="predicted"/>
<dbReference type="InterPro" id="IPR011250">
    <property type="entry name" value="OMP/PagP_B-barrel"/>
</dbReference>
<dbReference type="SUPFAM" id="SSF56925">
    <property type="entry name" value="OMPA-like"/>
    <property type="match status" value="1"/>
</dbReference>
<organism evidence="2 3">
    <name type="scientific">Leptotrichia hongkongensis</name>
    <dbReference type="NCBI Taxonomy" id="554406"/>
    <lineage>
        <taxon>Bacteria</taxon>
        <taxon>Fusobacteriati</taxon>
        <taxon>Fusobacteriota</taxon>
        <taxon>Fusobacteriia</taxon>
        <taxon>Fusobacteriales</taxon>
        <taxon>Leptotrichiaceae</taxon>
        <taxon>Leptotrichia</taxon>
    </lineage>
</organism>
<dbReference type="EMBL" id="AP019846">
    <property type="protein sequence ID" value="BBM58573.1"/>
    <property type="molecule type" value="Genomic_DNA"/>
</dbReference>
<dbReference type="Proteomes" id="UP000321561">
    <property type="component" value="Chromosome"/>
</dbReference>
<name>A0A510L7R4_9FUSO</name>
<evidence type="ECO:0000313" key="3">
    <source>
        <dbReference type="Proteomes" id="UP000321561"/>
    </source>
</evidence>
<keyword evidence="1" id="KW-0732">Signal</keyword>
<accession>A0A510L7R4</accession>
<sequence length="238" mass="26669">MKKLILSIFMITALASFAEGNTVDVRAGFDFSSKAKIKDEDGSFDLLKRGFELGAEYRRNLGTGFEVGGGIFYKTNSFKKNAVGEPILDEDGSELNITSKKFNALPIYATARYNFATPSEDIVPYVKANLGYSINSGKLESKYAQNTTEYPDSAGRIDESYKFKNGLYYGLGTGLKYKNFFVDLSYNVIRSKVENTYMSSVYHTNVNGVKGTTYEYDKWNTKVNNKFVTLSFGYSFGF</sequence>